<evidence type="ECO:0000313" key="2">
    <source>
        <dbReference type="Proteomes" id="UP001151760"/>
    </source>
</evidence>
<evidence type="ECO:0000313" key="1">
    <source>
        <dbReference type="EMBL" id="GJS79308.1"/>
    </source>
</evidence>
<reference evidence="1" key="1">
    <citation type="journal article" date="2022" name="Int. J. Mol. Sci.">
        <title>Draft Genome of Tanacetum Coccineum: Genomic Comparison of Closely Related Tanacetum-Family Plants.</title>
        <authorList>
            <person name="Yamashiro T."/>
            <person name="Shiraishi A."/>
            <person name="Nakayama K."/>
            <person name="Satake H."/>
        </authorList>
    </citation>
    <scope>NUCLEOTIDE SEQUENCE</scope>
</reference>
<proteinExistence type="predicted"/>
<name>A0ABQ4YRC0_9ASTR</name>
<dbReference type="CDD" id="cd09272">
    <property type="entry name" value="RNase_HI_RT_Ty1"/>
    <property type="match status" value="1"/>
</dbReference>
<sequence>MKAIRQVLRYVKGTKDYGITYKHNGGNKIHGYSDSSYGVNNQEGKGTTGIIFYYGESPISWSTQKQATVALSSCESEFIVATAATTQVLWLKRLLSKLTHSQEEKVTIQVDNKSAIALMKNPVFHGRSKHIDMKYHFIRECVEKEDIQVEFINGEYQKADILTKALLKIKFLTIRQLIRLKDLRHSIFREFRSNKVPLVGTSADCGDGAVYGDGDGEGTTIAGACTGVRMSYGDGVWLAVGETVGTAVGAILVVHEHTFLPPFGSGLSIWPPIYSTFYYLPQFKMKYLILGFLTNRPITLAYEYSDVYATLTFTPHTNLLQEPPLVYWATPLTIVVIDA</sequence>
<dbReference type="EMBL" id="BQNB010010588">
    <property type="protein sequence ID" value="GJS79308.1"/>
    <property type="molecule type" value="Genomic_DNA"/>
</dbReference>
<reference evidence="1" key="2">
    <citation type="submission" date="2022-01" db="EMBL/GenBank/DDBJ databases">
        <authorList>
            <person name="Yamashiro T."/>
            <person name="Shiraishi A."/>
            <person name="Satake H."/>
            <person name="Nakayama K."/>
        </authorList>
    </citation>
    <scope>NUCLEOTIDE SEQUENCE</scope>
</reference>
<gene>
    <name evidence="1" type="ORF">Tco_0729189</name>
</gene>
<dbReference type="PANTHER" id="PTHR11439">
    <property type="entry name" value="GAG-POL-RELATED RETROTRANSPOSON"/>
    <property type="match status" value="1"/>
</dbReference>
<dbReference type="PANTHER" id="PTHR11439:SF515">
    <property type="entry name" value="GAG-POL POLYPROTEIN"/>
    <property type="match status" value="1"/>
</dbReference>
<comment type="caution">
    <text evidence="1">The sequence shown here is derived from an EMBL/GenBank/DDBJ whole genome shotgun (WGS) entry which is preliminary data.</text>
</comment>
<dbReference type="Proteomes" id="UP001151760">
    <property type="component" value="Unassembled WGS sequence"/>
</dbReference>
<accession>A0ABQ4YRC0</accession>
<protein>
    <submittedName>
        <fullName evidence="1">Uncharacterized protein</fullName>
    </submittedName>
</protein>
<organism evidence="1 2">
    <name type="scientific">Tanacetum coccineum</name>
    <dbReference type="NCBI Taxonomy" id="301880"/>
    <lineage>
        <taxon>Eukaryota</taxon>
        <taxon>Viridiplantae</taxon>
        <taxon>Streptophyta</taxon>
        <taxon>Embryophyta</taxon>
        <taxon>Tracheophyta</taxon>
        <taxon>Spermatophyta</taxon>
        <taxon>Magnoliopsida</taxon>
        <taxon>eudicotyledons</taxon>
        <taxon>Gunneridae</taxon>
        <taxon>Pentapetalae</taxon>
        <taxon>asterids</taxon>
        <taxon>campanulids</taxon>
        <taxon>Asterales</taxon>
        <taxon>Asteraceae</taxon>
        <taxon>Asteroideae</taxon>
        <taxon>Anthemideae</taxon>
        <taxon>Anthemidinae</taxon>
        <taxon>Tanacetum</taxon>
    </lineage>
</organism>
<keyword evidence="2" id="KW-1185">Reference proteome</keyword>